<accession>A0AAU7VN61</accession>
<sequence length="370" mass="40711">MKKSIFLLIVFVIFSTFLAGCDSETSNADIPTLKVGYIFTNHQTPLMVAASKGEDLKEEGVYLKEVTSRERYVLMEEDNPLANIELIVTSNGSEAMTMMSQGHIDIGLASGAAFLSSLDQGANIKMLCPVHTEGIGLVMDKDAKEEDWDDFEKLAMKSEEPIKVGFHSPTSAPLILFESALTEVGLSYTKDPDELNADILLVDLRGTSNFLSALTSGQVDAWVGPSPWPELAVTEGVGKIILDMREMSPYGQWFEFPCCVAGATEKSLDENKKEVEAFLQVLTAGANYANEHSQEAAEITSEFTGVSVEAAKMSSIKYTTEPTDQWINNFEIIYNTLQNTGSFDNDFAHKSFEDIFDIIFDIDPIANVLE</sequence>
<reference evidence="2" key="1">
    <citation type="journal article" date="2013" name="Extremophiles">
        <title>Proteinivorax tanatarense gen. nov., sp. nov., an anaerobic, haloalkaliphilic, proteolytic bacterium isolated from a decaying algal bloom, and proposal of Proteinivoraceae fam. nov.</title>
        <authorList>
            <person name="Kevbrin V."/>
            <person name="Boltyanskaya Y."/>
            <person name="Zhilina T."/>
            <person name="Kolganova T."/>
            <person name="Lavrentjeva E."/>
            <person name="Kuznetsov B."/>
        </authorList>
    </citation>
    <scope>NUCLEOTIDE SEQUENCE</scope>
    <source>
        <strain evidence="2">Z-910T</strain>
    </source>
</reference>
<dbReference type="RefSeq" id="WP_350344242.1">
    <property type="nucleotide sequence ID" value="NZ_CP158367.1"/>
</dbReference>
<dbReference type="PANTHER" id="PTHR30024">
    <property type="entry name" value="ALIPHATIC SULFONATES-BINDING PROTEIN-RELATED"/>
    <property type="match status" value="1"/>
</dbReference>
<protein>
    <submittedName>
        <fullName evidence="2">ABC transporter substrate-binding protein</fullName>
    </submittedName>
</protein>
<dbReference type="Gene3D" id="3.40.190.10">
    <property type="entry name" value="Periplasmic binding protein-like II"/>
    <property type="match status" value="1"/>
</dbReference>
<feature type="signal peptide" evidence="1">
    <location>
        <begin position="1"/>
        <end position="19"/>
    </location>
</feature>
<dbReference type="SUPFAM" id="SSF53850">
    <property type="entry name" value="Periplasmic binding protein-like II"/>
    <property type="match status" value="1"/>
</dbReference>
<organism evidence="2">
    <name type="scientific">Proteinivorax tanatarense</name>
    <dbReference type="NCBI Taxonomy" id="1260629"/>
    <lineage>
        <taxon>Bacteria</taxon>
        <taxon>Bacillati</taxon>
        <taxon>Bacillota</taxon>
        <taxon>Clostridia</taxon>
        <taxon>Eubacteriales</taxon>
        <taxon>Proteinivoracaceae</taxon>
        <taxon>Proteinivorax</taxon>
    </lineage>
</organism>
<dbReference type="Pfam" id="PF13379">
    <property type="entry name" value="NMT1_2"/>
    <property type="match status" value="1"/>
</dbReference>
<dbReference type="AlphaFoldDB" id="A0AAU7VN61"/>
<reference evidence="2" key="2">
    <citation type="submission" date="2024-06" db="EMBL/GenBank/DDBJ databases">
        <authorList>
            <person name="Petrova K.O."/>
            <person name="Toshchakov S.V."/>
            <person name="Boltjanskaja Y.V."/>
            <person name="Kevbrin V."/>
        </authorList>
    </citation>
    <scope>NUCLEOTIDE SEQUENCE</scope>
    <source>
        <strain evidence="2">Z-910T</strain>
    </source>
</reference>
<keyword evidence="1" id="KW-0732">Signal</keyword>
<proteinExistence type="predicted"/>
<name>A0AAU7VN61_9FIRM</name>
<evidence type="ECO:0000313" key="2">
    <source>
        <dbReference type="EMBL" id="XBX75498.1"/>
    </source>
</evidence>
<dbReference type="EMBL" id="CP158367">
    <property type="protein sequence ID" value="XBX75498.1"/>
    <property type="molecule type" value="Genomic_DNA"/>
</dbReference>
<gene>
    <name evidence="2" type="ORF">PRVXT_000634</name>
</gene>
<evidence type="ECO:0000256" key="1">
    <source>
        <dbReference type="SAM" id="SignalP"/>
    </source>
</evidence>
<dbReference type="PROSITE" id="PS51257">
    <property type="entry name" value="PROKAR_LIPOPROTEIN"/>
    <property type="match status" value="1"/>
</dbReference>
<feature type="chain" id="PRO_5043425755" evidence="1">
    <location>
        <begin position="20"/>
        <end position="370"/>
    </location>
</feature>